<dbReference type="AlphaFoldDB" id="A0AAU6SQM5"/>
<organism evidence="3">
    <name type="scientific">bacterium 19PA01SH03</name>
    <dbReference type="NCBI Taxonomy" id="2920705"/>
    <lineage>
        <taxon>Bacteria</taxon>
    </lineage>
</organism>
<evidence type="ECO:0000256" key="1">
    <source>
        <dbReference type="PROSITE-ProRule" id="PRU00339"/>
    </source>
</evidence>
<sequence>MHKRWLVCLTPFVLTACMSASGLSSNAQSAANANNQSFDQELVLQKTQNYSALIELYKQQLQQREQRTTRLKLAQAYLDYQDPESALFTLQPLINLASSHDQEFYLHGMALYRLNRLTEAQQALNLAHERDSRNAQTINMLGILYAQSSDLEQARLWFNRARELMYDDTAIKNNLALIDMLEENYQAAADRLLPIYLNGQADQRVIANLAIIMAKLGRVDYLHAFYAQDLNTQQINQLYSKLQRLNLHSNNHALELPTEPDQLAPALLLSEALVEE</sequence>
<protein>
    <recommendedName>
        <fullName evidence="4">Tetratricopeptide repeat protein</fullName>
    </recommendedName>
</protein>
<evidence type="ECO:0000256" key="2">
    <source>
        <dbReference type="SAM" id="SignalP"/>
    </source>
</evidence>
<name>A0AAU6SQM5_UNCXX</name>
<feature type="signal peptide" evidence="2">
    <location>
        <begin position="1"/>
        <end position="29"/>
    </location>
</feature>
<evidence type="ECO:0008006" key="4">
    <source>
        <dbReference type="Google" id="ProtNLM"/>
    </source>
</evidence>
<keyword evidence="2" id="KW-0732">Signal</keyword>
<keyword evidence="1" id="KW-0802">TPR repeat</keyword>
<dbReference type="EMBL" id="CP095338">
    <property type="protein sequence ID" value="XAG22260.1"/>
    <property type="molecule type" value="Genomic_DNA"/>
</dbReference>
<dbReference type="InterPro" id="IPR019734">
    <property type="entry name" value="TPR_rpt"/>
</dbReference>
<dbReference type="SUPFAM" id="SSF48452">
    <property type="entry name" value="TPR-like"/>
    <property type="match status" value="1"/>
</dbReference>
<dbReference type="PROSITE" id="PS51257">
    <property type="entry name" value="PROKAR_LIPOPROTEIN"/>
    <property type="match status" value="1"/>
</dbReference>
<proteinExistence type="predicted"/>
<dbReference type="PROSITE" id="PS50005">
    <property type="entry name" value="TPR"/>
    <property type="match status" value="1"/>
</dbReference>
<feature type="chain" id="PRO_5043941118" description="Tetratricopeptide repeat protein" evidence="2">
    <location>
        <begin position="30"/>
        <end position="276"/>
    </location>
</feature>
<gene>
    <name evidence="3" type="ORF">MRN70_05495</name>
</gene>
<evidence type="ECO:0000313" key="3">
    <source>
        <dbReference type="EMBL" id="XAG22260.1"/>
    </source>
</evidence>
<dbReference type="InterPro" id="IPR011990">
    <property type="entry name" value="TPR-like_helical_dom_sf"/>
</dbReference>
<reference evidence="3" key="1">
    <citation type="submission" date="2022-03" db="EMBL/GenBank/DDBJ databases">
        <title>Sea Food Isolates.</title>
        <authorList>
            <person name="Li c."/>
        </authorList>
    </citation>
    <scope>NUCLEOTIDE SEQUENCE</scope>
    <source>
        <strain evidence="3">19PA01SH03</strain>
    </source>
</reference>
<accession>A0AAU6SQM5</accession>
<feature type="repeat" description="TPR" evidence="1">
    <location>
        <begin position="135"/>
        <end position="168"/>
    </location>
</feature>
<dbReference type="Gene3D" id="1.25.40.10">
    <property type="entry name" value="Tetratricopeptide repeat domain"/>
    <property type="match status" value="2"/>
</dbReference>